<comment type="caution">
    <text evidence="2">The sequence shown here is derived from an EMBL/GenBank/DDBJ whole genome shotgun (WGS) entry which is preliminary data.</text>
</comment>
<feature type="compositionally biased region" description="Basic and acidic residues" evidence="1">
    <location>
        <begin position="795"/>
        <end position="811"/>
    </location>
</feature>
<name>A0A8H3D336_9AGAM</name>
<proteinExistence type="predicted"/>
<dbReference type="PANTHER" id="PTHR33266:SF1">
    <property type="entry name" value="F-BOX DOMAIN-CONTAINING PROTEIN"/>
    <property type="match status" value="1"/>
</dbReference>
<dbReference type="AlphaFoldDB" id="A0A8H3D336"/>
<gene>
    <name evidence="2" type="ORF">RDB_LOCUS122915</name>
</gene>
<dbReference type="Proteomes" id="UP000663853">
    <property type="component" value="Unassembled WGS sequence"/>
</dbReference>
<evidence type="ECO:0000256" key="1">
    <source>
        <dbReference type="SAM" id="MobiDB-lite"/>
    </source>
</evidence>
<organism evidence="2 3">
    <name type="scientific">Rhizoctonia solani</name>
    <dbReference type="NCBI Taxonomy" id="456999"/>
    <lineage>
        <taxon>Eukaryota</taxon>
        <taxon>Fungi</taxon>
        <taxon>Dikarya</taxon>
        <taxon>Basidiomycota</taxon>
        <taxon>Agaricomycotina</taxon>
        <taxon>Agaricomycetes</taxon>
        <taxon>Cantharellales</taxon>
        <taxon>Ceratobasidiaceae</taxon>
        <taxon>Rhizoctonia</taxon>
    </lineage>
</organism>
<feature type="region of interest" description="Disordered" evidence="1">
    <location>
        <begin position="787"/>
        <end position="833"/>
    </location>
</feature>
<protein>
    <submittedName>
        <fullName evidence="2">Uncharacterized protein</fullName>
    </submittedName>
</protein>
<evidence type="ECO:0000313" key="3">
    <source>
        <dbReference type="Proteomes" id="UP000663853"/>
    </source>
</evidence>
<dbReference type="EMBL" id="CAJMXA010003627">
    <property type="protein sequence ID" value="CAE6508121.1"/>
    <property type="molecule type" value="Genomic_DNA"/>
</dbReference>
<evidence type="ECO:0000313" key="2">
    <source>
        <dbReference type="EMBL" id="CAE6508121.1"/>
    </source>
</evidence>
<accession>A0A8H3D336</accession>
<reference evidence="2" key="1">
    <citation type="submission" date="2021-01" db="EMBL/GenBank/DDBJ databases">
        <authorList>
            <person name="Kaushik A."/>
        </authorList>
    </citation>
    <scope>NUCLEOTIDE SEQUENCE</scope>
    <source>
        <strain evidence="2">AG6-10EEA</strain>
    </source>
</reference>
<sequence>MENSSLVKNGSNSSLQSAFEEPYIGIAHQCFVDALNRYSQRNEGEATSRLYNKSVSVIQSSGMGKSRMVDEAANMVFTIPANLREDLPEGMESYPPPDKALRSYFENHESKSDELLQAEYAILLTEIFNVVASKVPTVVGDLKGSESAAVWAEHLRFKKRQGPERVKSHPREEFYRSVAKKARKRRDGIFEMSGDVQRLKDPTKLEGLLSALDSSAKHMLDVVVPGHSDEKNACYVYFDEAHNLTKPPQTIEGFRSRNPYQNLGKVLSRLRNLSIFFIFLSTNTHIQEFAPLDPSARASEGTVLIPPYTELPFDIFITRAYEKLKGSGKTRSLVNVCTTDVMSSMGRPLWFVNNNQWEKQKFQPMSSKVNHALDLAADKLTAQGFGRKSRSRLAALSVRIGITFESVTQASREMESRQVESHMRIVYAIPEHREYMRTGSPSEPILAEAAASYLNRIHNGAGIAIVGPRILSKNCQKGFIGWGGRGELCGRLLMTIAHDTAVLKTGDKIQPFPKDPRVQFHRPIPVIAFLRTLFADEHHNTVLKATSITNKNGETLKDAFKNAYICFSHFALAEDSKMFEAKSLRTALFRGMAMQAKDNQTPIDAVIPIHMGSITSPITTETTSAINLQFKSRKRSYSCSVDRNVTVPDPKQPVISIVFELGVEQSELPLVEAHHWNRPDTQSDQSALCSDDNHYSFVARGCGPETFKAVPEKAKGYYHTILATGDLKSDFPRADDQASWELVQELKSTFIAAKSWAKWDEWDLRVLSSSTMPGTKRSAEEAMPFGMIMKTPNDSPEHMYDRDVKKAKTEISKPNSGRRMGSSDSKGNRPKGH</sequence>
<dbReference type="PANTHER" id="PTHR33266">
    <property type="entry name" value="CHROMOSOME 15, WHOLE GENOME SHOTGUN SEQUENCE"/>
    <property type="match status" value="1"/>
</dbReference>